<dbReference type="RefSeq" id="WP_274082495.1">
    <property type="nucleotide sequence ID" value="NZ_JANIAM010000001.1"/>
</dbReference>
<reference evidence="1" key="1">
    <citation type="submission" date="2022-07" db="EMBL/GenBank/DDBJ databases">
        <title>Multi-strain Analysis of Pseudomonas putida Reveals Metabolic and Genetic Diversity.</title>
        <authorList>
            <person name="Monk J.M."/>
        </authorList>
    </citation>
    <scope>NUCLEOTIDE SEQUENCE</scope>
    <source>
        <strain evidence="1">17633</strain>
    </source>
</reference>
<dbReference type="InterPro" id="IPR020518">
    <property type="entry name" value="Tscrpt_reg_PrtN"/>
</dbReference>
<name>A0A9X4D6W9_9PSED</name>
<dbReference type="Pfam" id="PF11112">
    <property type="entry name" value="PyocinActivator"/>
    <property type="match status" value="1"/>
</dbReference>
<gene>
    <name evidence="1" type="ORF">NP554_02345</name>
</gene>
<proteinExistence type="predicted"/>
<accession>A0A9X4D6W9</accession>
<sequence length="77" mass="8841">MVDTQTYDMLLKRYGSMCLPLEIVRQHYLQHLGTSALLRELGKGRLTLRVVKGDWGGRIQRVVYLHDLASWLDQGGN</sequence>
<comment type="caution">
    <text evidence="1">The sequence shown here is derived from an EMBL/GenBank/DDBJ whole genome shotgun (WGS) entry which is preliminary data.</text>
</comment>
<dbReference type="EMBL" id="JANIAM010000001">
    <property type="protein sequence ID" value="MDD2110642.1"/>
    <property type="molecule type" value="Genomic_DNA"/>
</dbReference>
<dbReference type="GO" id="GO:0006355">
    <property type="term" value="P:regulation of DNA-templated transcription"/>
    <property type="evidence" value="ECO:0007669"/>
    <property type="project" value="InterPro"/>
</dbReference>
<evidence type="ECO:0000313" key="2">
    <source>
        <dbReference type="Proteomes" id="UP001150728"/>
    </source>
</evidence>
<dbReference type="AlphaFoldDB" id="A0A9X4D6W9"/>
<organism evidence="1 2">
    <name type="scientific">Pseudomonas asiatica</name>
    <dbReference type="NCBI Taxonomy" id="2219225"/>
    <lineage>
        <taxon>Bacteria</taxon>
        <taxon>Pseudomonadati</taxon>
        <taxon>Pseudomonadota</taxon>
        <taxon>Gammaproteobacteria</taxon>
        <taxon>Pseudomonadales</taxon>
        <taxon>Pseudomonadaceae</taxon>
        <taxon>Pseudomonas</taxon>
    </lineage>
</organism>
<evidence type="ECO:0000313" key="1">
    <source>
        <dbReference type="EMBL" id="MDD2110642.1"/>
    </source>
</evidence>
<dbReference type="Proteomes" id="UP001150728">
    <property type="component" value="Unassembled WGS sequence"/>
</dbReference>
<protein>
    <submittedName>
        <fullName evidence="1">Pyocin activator PrtN family protein</fullName>
    </submittedName>
</protein>